<accession>A0A8K0HC38</accession>
<dbReference type="AlphaFoldDB" id="A0A8K0HC38"/>
<evidence type="ECO:0000256" key="1">
    <source>
        <dbReference type="SAM" id="MobiDB-lite"/>
    </source>
</evidence>
<keyword evidence="2" id="KW-0732">Signal</keyword>
<evidence type="ECO:0000256" key="2">
    <source>
        <dbReference type="SAM" id="SignalP"/>
    </source>
</evidence>
<protein>
    <submittedName>
        <fullName evidence="3">Uncharacterized protein</fullName>
    </submittedName>
</protein>
<sequence>MATTKTVATLVFFVLSNIGYSVPDVHDPEPAGYGSGDDEGHGEDIGHGGGGGVSGANVFGNEGRKEAEGVVVMVAVIVAVVVSVEVHEVGLLMDEVVIRESKTHSHSAFRAQNTMSLWYENEPPFWATHHYVWSVIHKATKNRV</sequence>
<reference evidence="3" key="1">
    <citation type="submission" date="2020-03" db="EMBL/GenBank/DDBJ databases">
        <title>A high-quality chromosome-level genome assembly of a woody plant with both climbing and erect habits, Rhamnella rubrinervis.</title>
        <authorList>
            <person name="Lu Z."/>
            <person name="Yang Y."/>
            <person name="Zhu X."/>
            <person name="Sun Y."/>
        </authorList>
    </citation>
    <scope>NUCLEOTIDE SEQUENCE</scope>
    <source>
        <strain evidence="3">BYM</strain>
        <tissue evidence="3">Leaf</tissue>
    </source>
</reference>
<evidence type="ECO:0000313" key="4">
    <source>
        <dbReference type="Proteomes" id="UP000796880"/>
    </source>
</evidence>
<name>A0A8K0HC38_9ROSA</name>
<keyword evidence="4" id="KW-1185">Reference proteome</keyword>
<evidence type="ECO:0000313" key="3">
    <source>
        <dbReference type="EMBL" id="KAF3449439.1"/>
    </source>
</evidence>
<comment type="caution">
    <text evidence="3">The sequence shown here is derived from an EMBL/GenBank/DDBJ whole genome shotgun (WGS) entry which is preliminary data.</text>
</comment>
<feature type="chain" id="PRO_5035482718" evidence="2">
    <location>
        <begin position="22"/>
        <end position="144"/>
    </location>
</feature>
<organism evidence="3 4">
    <name type="scientific">Rhamnella rubrinervis</name>
    <dbReference type="NCBI Taxonomy" id="2594499"/>
    <lineage>
        <taxon>Eukaryota</taxon>
        <taxon>Viridiplantae</taxon>
        <taxon>Streptophyta</taxon>
        <taxon>Embryophyta</taxon>
        <taxon>Tracheophyta</taxon>
        <taxon>Spermatophyta</taxon>
        <taxon>Magnoliopsida</taxon>
        <taxon>eudicotyledons</taxon>
        <taxon>Gunneridae</taxon>
        <taxon>Pentapetalae</taxon>
        <taxon>rosids</taxon>
        <taxon>fabids</taxon>
        <taxon>Rosales</taxon>
        <taxon>Rhamnaceae</taxon>
        <taxon>rhamnoid group</taxon>
        <taxon>Rhamneae</taxon>
        <taxon>Rhamnella</taxon>
    </lineage>
</organism>
<dbReference type="EMBL" id="VOIH02000004">
    <property type="protein sequence ID" value="KAF3449439.1"/>
    <property type="molecule type" value="Genomic_DNA"/>
</dbReference>
<feature type="region of interest" description="Disordered" evidence="1">
    <location>
        <begin position="28"/>
        <end position="54"/>
    </location>
</feature>
<gene>
    <name evidence="3" type="ORF">FNV43_RR10167</name>
</gene>
<proteinExistence type="predicted"/>
<dbReference type="Proteomes" id="UP000796880">
    <property type="component" value="Unassembled WGS sequence"/>
</dbReference>
<feature type="signal peptide" evidence="2">
    <location>
        <begin position="1"/>
        <end position="21"/>
    </location>
</feature>